<dbReference type="PROSITE" id="PS50086">
    <property type="entry name" value="TBC_RABGAP"/>
    <property type="match status" value="1"/>
</dbReference>
<keyword evidence="7" id="KW-1185">Reference proteome</keyword>
<evidence type="ECO:0000256" key="1">
    <source>
        <dbReference type="ARBA" id="ARBA00022468"/>
    </source>
</evidence>
<dbReference type="RefSeq" id="XP_062698459.1">
    <property type="nucleotide sequence ID" value="XM_062842475.1"/>
</dbReference>
<feature type="compositionally biased region" description="Basic and acidic residues" evidence="3">
    <location>
        <begin position="67"/>
        <end position="76"/>
    </location>
</feature>
<proteinExistence type="inferred from homology"/>
<dbReference type="InterPro" id="IPR004012">
    <property type="entry name" value="Run_dom"/>
</dbReference>
<evidence type="ECO:0000256" key="2">
    <source>
        <dbReference type="ARBA" id="ARBA00034124"/>
    </source>
</evidence>
<dbReference type="SMART" id="SM00164">
    <property type="entry name" value="TBC"/>
    <property type="match status" value="1"/>
</dbReference>
<evidence type="ECO:0008006" key="8">
    <source>
        <dbReference type="Google" id="ProtNLM"/>
    </source>
</evidence>
<dbReference type="Gene3D" id="2.30.29.230">
    <property type="match status" value="1"/>
</dbReference>
<dbReference type="GeneID" id="109423379"/>
<feature type="compositionally biased region" description="Acidic residues" evidence="3">
    <location>
        <begin position="640"/>
        <end position="651"/>
    </location>
</feature>
<sequence>MEEAVTKKYIHEESGSVTSLCAAVEACLSQGLRRRALGLFKTSSTTALLHKVAKHCTEAAAISKKVQEIENNDPNKRSSSSSDSTIKPPILKKGSSHSVSTTTSPTTPPVVKYLWIRLALYEKKLSRIIDHLVTNATRYYERDSLVADPDYGSILSSLLVGPCALDYSRAKTADHYWTDPPADELVQRHRISSGNPTSPAIRRPMLNFKRSLHTSSEEGSMASFKSNSLVSASKDYVESLHQNSRATLLYGKNNVLVLPKEVSEPMPGYLSLHQTIQSLTIKWTPNQLMNGYTESENIDKSSYWAYALNVNVDEIVYVHCHQARGGDTGGTIILVGQDGVQRPPIHFPEGGHMAAFLSCLETGLLPHGQLDPPLWSQRGIGRIFPWPHKSRRRPLPSLLEAATSDELPIDYVFRVVNKGNTDEFLANHPILELGRTSPRYRAQLSSCSTNESSDCSSKSLSIDAMSIDSPNPVTNQSTSIALVCSTMKRQIISRAFYGWLAYCRHLSTVRTHLSGLVNGRITPDVGAEEGLTKARWDELHDDRGVVADDQEVYRLVYYGGVEHDIRKEVWPYLLGHYTFGTTPEERADLDETTKHYYETTMSEWLAVEAIVRQRDKEKTAVAVAKLSSGSGSLENKSKDAEEEEMENEVFEENGFSDMSEPEMEDDEETTKPKLPEEPREEPKEESEKADIEEGEKLSSPDRLELPLSEHSQNIDSNKSSPSDSSYATVGNDFVDVADMLPVTSNENVLPNDEEDGIRDSDLDDCPMQSPGHPRAVIVTDASIDVTMINDGKEQNNNTLEALPEEGITSQLDALQEPKSTCVSPASSNGGIYSSELLESFGLNLHRIEKDVQRCDRNYWYFANENLDKLRNVICTYVWEHLDVGYMQGMCDLVAPLLVIFDDESLSYGCFCRFMERMIENFPNGGAMDMHFANMRSLIQILDSEMYDLMHAHGDYTHFYFCYRWFLLDFKRELIYSDIFSVWEVIWAAKHVASAQFVLFLALALLETYRDIILSNSMDFTDIIKFFNEMAERHNTPAVLKLARNLVLQLQTIIENK</sequence>
<accession>A0ABM1YBX9</accession>
<dbReference type="Gene3D" id="1.10.8.270">
    <property type="entry name" value="putative rabgap domain of human tbc1 domain family member 14 like domains"/>
    <property type="match status" value="1"/>
</dbReference>
<organism evidence="6 7">
    <name type="scientific">Aedes albopictus</name>
    <name type="common">Asian tiger mosquito</name>
    <name type="synonym">Stegomyia albopicta</name>
    <dbReference type="NCBI Taxonomy" id="7160"/>
    <lineage>
        <taxon>Eukaryota</taxon>
        <taxon>Metazoa</taxon>
        <taxon>Ecdysozoa</taxon>
        <taxon>Arthropoda</taxon>
        <taxon>Hexapoda</taxon>
        <taxon>Insecta</taxon>
        <taxon>Pterygota</taxon>
        <taxon>Neoptera</taxon>
        <taxon>Endopterygota</taxon>
        <taxon>Diptera</taxon>
        <taxon>Nematocera</taxon>
        <taxon>Culicoidea</taxon>
        <taxon>Culicidae</taxon>
        <taxon>Culicinae</taxon>
        <taxon>Aedini</taxon>
        <taxon>Aedes</taxon>
        <taxon>Stegomyia</taxon>
    </lineage>
</organism>
<evidence type="ECO:0000259" key="4">
    <source>
        <dbReference type="PROSITE" id="PS50086"/>
    </source>
</evidence>
<reference evidence="6" key="2">
    <citation type="submission" date="2025-05" db="UniProtKB">
        <authorList>
            <consortium name="EnsemblMetazoa"/>
        </authorList>
    </citation>
    <scope>IDENTIFICATION</scope>
    <source>
        <strain evidence="6">Foshan</strain>
    </source>
</reference>
<protein>
    <recommendedName>
        <fullName evidence="8">Rab-GAP TBC domain-containing protein</fullName>
    </recommendedName>
</protein>
<keyword evidence="1" id="KW-0343">GTPase activation</keyword>
<dbReference type="CDD" id="cd15784">
    <property type="entry name" value="PH_RUTBC"/>
    <property type="match status" value="1"/>
</dbReference>
<dbReference type="Pfam" id="PF12068">
    <property type="entry name" value="PH_RBD"/>
    <property type="match status" value="1"/>
</dbReference>
<dbReference type="InterPro" id="IPR035969">
    <property type="entry name" value="Rab-GAP_TBC_sf"/>
</dbReference>
<dbReference type="Proteomes" id="UP000069940">
    <property type="component" value="Unassembled WGS sequence"/>
</dbReference>
<dbReference type="SUPFAM" id="SSF140741">
    <property type="entry name" value="RUN domain-like"/>
    <property type="match status" value="1"/>
</dbReference>
<feature type="compositionally biased region" description="Acidic residues" evidence="3">
    <location>
        <begin position="659"/>
        <end position="668"/>
    </location>
</feature>
<feature type="domain" description="RUN" evidence="5">
    <location>
        <begin position="11"/>
        <end position="174"/>
    </location>
</feature>
<evidence type="ECO:0000313" key="6">
    <source>
        <dbReference type="EnsemblMetazoa" id="AALFPA23_007710.P10324"/>
    </source>
</evidence>
<dbReference type="Gene3D" id="1.20.58.900">
    <property type="match status" value="1"/>
</dbReference>
<feature type="region of interest" description="Disordered" evidence="3">
    <location>
        <begin position="67"/>
        <end position="106"/>
    </location>
</feature>
<reference evidence="7" key="1">
    <citation type="journal article" date="2015" name="Proc. Natl. Acad. Sci. U.S.A.">
        <title>Genome sequence of the Asian Tiger mosquito, Aedes albopictus, reveals insights into its biology, genetics, and evolution.</title>
        <authorList>
            <person name="Chen X.G."/>
            <person name="Jiang X."/>
            <person name="Gu J."/>
            <person name="Xu M."/>
            <person name="Wu Y."/>
            <person name="Deng Y."/>
            <person name="Zhang C."/>
            <person name="Bonizzoni M."/>
            <person name="Dermauw W."/>
            <person name="Vontas J."/>
            <person name="Armbruster P."/>
            <person name="Huang X."/>
            <person name="Yang Y."/>
            <person name="Zhang H."/>
            <person name="He W."/>
            <person name="Peng H."/>
            <person name="Liu Y."/>
            <person name="Wu K."/>
            <person name="Chen J."/>
            <person name="Lirakis M."/>
            <person name="Topalis P."/>
            <person name="Van Leeuwen T."/>
            <person name="Hall A.B."/>
            <person name="Jiang X."/>
            <person name="Thorpe C."/>
            <person name="Mueller R.L."/>
            <person name="Sun C."/>
            <person name="Waterhouse R.M."/>
            <person name="Yan G."/>
            <person name="Tu Z.J."/>
            <person name="Fang X."/>
            <person name="James A.A."/>
        </authorList>
    </citation>
    <scope>NUCLEOTIDE SEQUENCE [LARGE SCALE GENOMIC DNA]</scope>
    <source>
        <strain evidence="7">Foshan</strain>
    </source>
</reference>
<name>A0ABM1YBX9_AEDAL</name>
<dbReference type="InterPro" id="IPR037745">
    <property type="entry name" value="SGSM1/2"/>
</dbReference>
<feature type="domain" description="Rab-GAP TBC" evidence="4">
    <location>
        <begin position="560"/>
        <end position="989"/>
    </location>
</feature>
<dbReference type="PANTHER" id="PTHR22957">
    <property type="entry name" value="TBC1 DOMAIN FAMILY MEMBER GTPASE-ACTIVATING PROTEIN"/>
    <property type="match status" value="1"/>
</dbReference>
<dbReference type="InterPro" id="IPR037213">
    <property type="entry name" value="Run_dom_sf"/>
</dbReference>
<evidence type="ECO:0000259" key="5">
    <source>
        <dbReference type="PROSITE" id="PS50826"/>
    </source>
</evidence>
<dbReference type="SMART" id="SM00593">
    <property type="entry name" value="RUN"/>
    <property type="match status" value="1"/>
</dbReference>
<dbReference type="EnsemblMetazoa" id="AALFPA23_007710.R10324">
    <property type="protein sequence ID" value="AALFPA23_007710.P10324"/>
    <property type="gene ID" value="AALFPA23_007710"/>
</dbReference>
<dbReference type="SUPFAM" id="SSF47923">
    <property type="entry name" value="Ypt/Rab-GAP domain of gyp1p"/>
    <property type="match status" value="2"/>
</dbReference>
<dbReference type="Pfam" id="PF02759">
    <property type="entry name" value="RUN"/>
    <property type="match status" value="1"/>
</dbReference>
<evidence type="ECO:0000313" key="7">
    <source>
        <dbReference type="Proteomes" id="UP000069940"/>
    </source>
</evidence>
<feature type="region of interest" description="Disordered" evidence="3">
    <location>
        <begin position="623"/>
        <end position="727"/>
    </location>
</feature>
<dbReference type="InterPro" id="IPR021935">
    <property type="entry name" value="SGSM1/2_RBD"/>
</dbReference>
<comment type="similarity">
    <text evidence="2">Belongs to the RUTBC family.</text>
</comment>
<dbReference type="PANTHER" id="PTHR22957:SF502">
    <property type="entry name" value="SMALL G PROTEIN SIGNALING MODULATOR 2-RELATED"/>
    <property type="match status" value="1"/>
</dbReference>
<dbReference type="CDD" id="cd17687">
    <property type="entry name" value="RUN_SGSM1_like"/>
    <property type="match status" value="1"/>
</dbReference>
<dbReference type="PROSITE" id="PS50826">
    <property type="entry name" value="RUN"/>
    <property type="match status" value="1"/>
</dbReference>
<dbReference type="InterPro" id="IPR000195">
    <property type="entry name" value="Rab-GAP-TBC_dom"/>
</dbReference>
<feature type="compositionally biased region" description="Low complexity" evidence="3">
    <location>
        <begin position="716"/>
        <end position="725"/>
    </location>
</feature>
<dbReference type="Gene3D" id="1.10.472.80">
    <property type="entry name" value="Ypt/Rab-GAP domain of gyp1p, domain 3"/>
    <property type="match status" value="1"/>
</dbReference>
<feature type="compositionally biased region" description="Basic and acidic residues" evidence="3">
    <location>
        <begin position="669"/>
        <end position="704"/>
    </location>
</feature>
<evidence type="ECO:0000256" key="3">
    <source>
        <dbReference type="SAM" id="MobiDB-lite"/>
    </source>
</evidence>
<feature type="compositionally biased region" description="Low complexity" evidence="3">
    <location>
        <begin position="96"/>
        <end position="106"/>
    </location>
</feature>
<dbReference type="Pfam" id="PF00566">
    <property type="entry name" value="RabGAP-TBC"/>
    <property type="match status" value="1"/>
</dbReference>